<reference evidence="3 4" key="3">
    <citation type="journal article" date="2010" name="BMC Genomics">
        <title>Transcriptome sequencing and comparative analysis of cucumber flowers with different sex types.</title>
        <authorList>
            <person name="Guo S."/>
            <person name="Zheng Y."/>
            <person name="Joung J.G."/>
            <person name="Liu S."/>
            <person name="Zhang Z."/>
            <person name="Crasta O.R."/>
            <person name="Sobral B.W."/>
            <person name="Xu Y."/>
            <person name="Huang S."/>
            <person name="Fei Z."/>
        </authorList>
    </citation>
    <scope>NUCLEOTIDE SEQUENCE [LARGE SCALE GENOMIC DNA]</scope>
    <source>
        <strain evidence="4">cv. 9930</strain>
    </source>
</reference>
<dbReference type="STRING" id="3659.A0A0A0KSA8"/>
<keyword evidence="4" id="KW-1185">Reference proteome</keyword>
<evidence type="ECO:0000256" key="2">
    <source>
        <dbReference type="PROSITE-ProRule" id="PRU00708"/>
    </source>
</evidence>
<dbReference type="InterPro" id="IPR002885">
    <property type="entry name" value="PPR_rpt"/>
</dbReference>
<evidence type="ECO:0000313" key="3">
    <source>
        <dbReference type="EMBL" id="KGN50601.1"/>
    </source>
</evidence>
<dbReference type="Gramene" id="KGN50601">
    <property type="protein sequence ID" value="KGN50601"/>
    <property type="gene ID" value="Csa_5G190450"/>
</dbReference>
<reference evidence="3 4" key="2">
    <citation type="journal article" date="2009" name="PLoS ONE">
        <title>An integrated genetic and cytogenetic map of the cucumber genome.</title>
        <authorList>
            <person name="Ren Y."/>
            <person name="Zhang Z."/>
            <person name="Liu J."/>
            <person name="Staub J.E."/>
            <person name="Han Y."/>
            <person name="Cheng Z."/>
            <person name="Li X."/>
            <person name="Lu J."/>
            <person name="Miao H."/>
            <person name="Kang H."/>
            <person name="Xie B."/>
            <person name="Gu X."/>
            <person name="Wang X."/>
            <person name="Du Y."/>
            <person name="Jin W."/>
            <person name="Huang S."/>
        </authorList>
    </citation>
    <scope>NUCLEOTIDE SEQUENCE [LARGE SCALE GENOMIC DNA]</scope>
    <source>
        <strain evidence="4">cv. 9930</strain>
    </source>
</reference>
<dbReference type="InterPro" id="IPR046960">
    <property type="entry name" value="PPR_At4g14850-like_plant"/>
</dbReference>
<dbReference type="Gene3D" id="1.25.40.10">
    <property type="entry name" value="Tetratricopeptide repeat domain"/>
    <property type="match status" value="1"/>
</dbReference>
<dbReference type="AlphaFoldDB" id="A0A0A0KSA8"/>
<name>A0A0A0KSA8_CUCSA</name>
<evidence type="ECO:0008006" key="5">
    <source>
        <dbReference type="Google" id="ProtNLM"/>
    </source>
</evidence>
<dbReference type="Pfam" id="PF13041">
    <property type="entry name" value="PPR_2"/>
    <property type="match status" value="1"/>
</dbReference>
<dbReference type="GO" id="GO:0003723">
    <property type="term" value="F:RNA binding"/>
    <property type="evidence" value="ECO:0007669"/>
    <property type="project" value="InterPro"/>
</dbReference>
<dbReference type="NCBIfam" id="TIGR00756">
    <property type="entry name" value="PPR"/>
    <property type="match status" value="1"/>
</dbReference>
<dbReference type="Proteomes" id="UP000029981">
    <property type="component" value="Chromosome 5"/>
</dbReference>
<dbReference type="GO" id="GO:0009451">
    <property type="term" value="P:RNA modification"/>
    <property type="evidence" value="ECO:0007669"/>
    <property type="project" value="InterPro"/>
</dbReference>
<dbReference type="EMBL" id="CM002926">
    <property type="protein sequence ID" value="KGN50601.1"/>
    <property type="molecule type" value="Genomic_DNA"/>
</dbReference>
<proteinExistence type="predicted"/>
<dbReference type="PROSITE" id="PS51375">
    <property type="entry name" value="PPR"/>
    <property type="match status" value="1"/>
</dbReference>
<gene>
    <name evidence="3" type="ORF">Csa_5G190450</name>
</gene>
<keyword evidence="1" id="KW-0677">Repeat</keyword>
<accession>A0A0A0KSA8</accession>
<reference evidence="3 4" key="4">
    <citation type="journal article" date="2011" name="BMC Genomics">
        <title>RNA-Seq improves annotation of protein-coding genes in the cucumber genome.</title>
        <authorList>
            <person name="Li Z."/>
            <person name="Zhang Z."/>
            <person name="Yan P."/>
            <person name="Huang S."/>
            <person name="Fei Z."/>
            <person name="Lin K."/>
        </authorList>
    </citation>
    <scope>NUCLEOTIDE SEQUENCE [LARGE SCALE GENOMIC DNA]</scope>
    <source>
        <strain evidence="4">cv. 9930</strain>
    </source>
</reference>
<protein>
    <recommendedName>
        <fullName evidence="5">Pentatricopeptide repeat-containing protein</fullName>
    </recommendedName>
</protein>
<organism evidence="3 4">
    <name type="scientific">Cucumis sativus</name>
    <name type="common">Cucumber</name>
    <dbReference type="NCBI Taxonomy" id="3659"/>
    <lineage>
        <taxon>Eukaryota</taxon>
        <taxon>Viridiplantae</taxon>
        <taxon>Streptophyta</taxon>
        <taxon>Embryophyta</taxon>
        <taxon>Tracheophyta</taxon>
        <taxon>Spermatophyta</taxon>
        <taxon>Magnoliopsida</taxon>
        <taxon>eudicotyledons</taxon>
        <taxon>Gunneridae</taxon>
        <taxon>Pentapetalae</taxon>
        <taxon>rosids</taxon>
        <taxon>fabids</taxon>
        <taxon>Cucurbitales</taxon>
        <taxon>Cucurbitaceae</taxon>
        <taxon>Benincaseae</taxon>
        <taxon>Cucumis</taxon>
    </lineage>
</organism>
<evidence type="ECO:0000256" key="1">
    <source>
        <dbReference type="ARBA" id="ARBA00022737"/>
    </source>
</evidence>
<dbReference type="PANTHER" id="PTHR47926">
    <property type="entry name" value="PENTATRICOPEPTIDE REPEAT-CONTAINING PROTEIN"/>
    <property type="match status" value="1"/>
</dbReference>
<feature type="repeat" description="PPR" evidence="2">
    <location>
        <begin position="35"/>
        <end position="69"/>
    </location>
</feature>
<dbReference type="InterPro" id="IPR011990">
    <property type="entry name" value="TPR-like_helical_dom_sf"/>
</dbReference>
<reference evidence="3 4" key="1">
    <citation type="journal article" date="2009" name="Nat. Genet.">
        <title>The genome of the cucumber, Cucumis sativus L.</title>
        <authorList>
            <person name="Huang S."/>
            <person name="Li R."/>
            <person name="Zhang Z."/>
            <person name="Li L."/>
            <person name="Gu X."/>
            <person name="Fan W."/>
            <person name="Lucas W.J."/>
            <person name="Wang X."/>
            <person name="Xie B."/>
            <person name="Ni P."/>
            <person name="Ren Y."/>
            <person name="Zhu H."/>
            <person name="Li J."/>
            <person name="Lin K."/>
            <person name="Jin W."/>
            <person name="Fei Z."/>
            <person name="Li G."/>
            <person name="Staub J."/>
            <person name="Kilian A."/>
            <person name="van der Vossen E.A."/>
            <person name="Wu Y."/>
            <person name="Guo J."/>
            <person name="He J."/>
            <person name="Jia Z."/>
            <person name="Ren Y."/>
            <person name="Tian G."/>
            <person name="Lu Y."/>
            <person name="Ruan J."/>
            <person name="Qian W."/>
            <person name="Wang M."/>
            <person name="Huang Q."/>
            <person name="Li B."/>
            <person name="Xuan Z."/>
            <person name="Cao J."/>
            <person name="Asan"/>
            <person name="Wu Z."/>
            <person name="Zhang J."/>
            <person name="Cai Q."/>
            <person name="Bai Y."/>
            <person name="Zhao B."/>
            <person name="Han Y."/>
            <person name="Li Y."/>
            <person name="Li X."/>
            <person name="Wang S."/>
            <person name="Shi Q."/>
            <person name="Liu S."/>
            <person name="Cho W.K."/>
            <person name="Kim J.Y."/>
            <person name="Xu Y."/>
            <person name="Heller-Uszynska K."/>
            <person name="Miao H."/>
            <person name="Cheng Z."/>
            <person name="Zhang S."/>
            <person name="Wu J."/>
            <person name="Yang Y."/>
            <person name="Kang H."/>
            <person name="Li M."/>
            <person name="Liang H."/>
            <person name="Ren X."/>
            <person name="Shi Z."/>
            <person name="Wen M."/>
            <person name="Jian M."/>
            <person name="Yang H."/>
            <person name="Zhang G."/>
            <person name="Yang Z."/>
            <person name="Chen R."/>
            <person name="Liu S."/>
            <person name="Li J."/>
            <person name="Ma L."/>
            <person name="Liu H."/>
            <person name="Zhou Y."/>
            <person name="Zhao J."/>
            <person name="Fang X."/>
            <person name="Li G."/>
            <person name="Fang L."/>
            <person name="Li Y."/>
            <person name="Liu D."/>
            <person name="Zheng H."/>
            <person name="Zhang Y."/>
            <person name="Qin N."/>
            <person name="Li Z."/>
            <person name="Yang G."/>
            <person name="Yang S."/>
            <person name="Bolund L."/>
            <person name="Kristiansen K."/>
            <person name="Zheng H."/>
            <person name="Li S."/>
            <person name="Zhang X."/>
            <person name="Yang H."/>
            <person name="Wang J."/>
            <person name="Sun R."/>
            <person name="Zhang B."/>
            <person name="Jiang S."/>
            <person name="Wang J."/>
            <person name="Du Y."/>
            <person name="Li S."/>
        </authorList>
    </citation>
    <scope>NUCLEOTIDE SEQUENCE [LARGE SCALE GENOMIC DNA]</scope>
    <source>
        <strain evidence="4">cv. 9930</strain>
    </source>
</reference>
<dbReference type="PANTHER" id="PTHR47926:SF347">
    <property type="entry name" value="PENTATRICOPEPTIDE REPEAT-CONTAINING PROTEIN"/>
    <property type="match status" value="1"/>
</dbReference>
<evidence type="ECO:0000313" key="4">
    <source>
        <dbReference type="Proteomes" id="UP000029981"/>
    </source>
</evidence>
<sequence length="91" mass="10375">MVFDQMPNLDFYVWKVMIRWLSAQSVAFEEIIDKNVASWASMIAGYVENSCVEEGLVLFNQMRDALVESNPFTLGSIINAFTKLRALHQGK</sequence>